<reference evidence="2" key="3">
    <citation type="submission" date="2010-09" db="EMBL/GenBank/DDBJ databases">
        <title>Annotation of Gaeumannomyces graminis var. tritici R3-111a-1.</title>
        <authorList>
            <consortium name="The Broad Institute Genome Sequencing Platform"/>
            <person name="Ma L.-J."/>
            <person name="Dead R."/>
            <person name="Young S.K."/>
            <person name="Zeng Q."/>
            <person name="Gargeya S."/>
            <person name="Fitzgerald M."/>
            <person name="Haas B."/>
            <person name="Abouelleil A."/>
            <person name="Alvarado L."/>
            <person name="Arachchi H.M."/>
            <person name="Berlin A."/>
            <person name="Brown A."/>
            <person name="Chapman S.B."/>
            <person name="Chen Z."/>
            <person name="Dunbar C."/>
            <person name="Freedman E."/>
            <person name="Gearin G."/>
            <person name="Gellesch M."/>
            <person name="Goldberg J."/>
            <person name="Griggs A."/>
            <person name="Gujja S."/>
            <person name="Heiman D."/>
            <person name="Howarth C."/>
            <person name="Larson L."/>
            <person name="Lui A."/>
            <person name="MacDonald P.J.P."/>
            <person name="Mehta T."/>
            <person name="Montmayeur A."/>
            <person name="Murphy C."/>
            <person name="Neiman D."/>
            <person name="Pearson M."/>
            <person name="Priest M."/>
            <person name="Roberts A."/>
            <person name="Saif S."/>
            <person name="Shea T."/>
            <person name="Shenoy N."/>
            <person name="Sisk P."/>
            <person name="Stolte C."/>
            <person name="Sykes S."/>
            <person name="Yandava C."/>
            <person name="Wortman J."/>
            <person name="Nusbaum C."/>
            <person name="Birren B."/>
        </authorList>
    </citation>
    <scope>NUCLEOTIDE SEQUENCE</scope>
    <source>
        <strain evidence="2">R3-111a-1</strain>
    </source>
</reference>
<dbReference type="PANTHER" id="PTHR34859">
    <property type="entry name" value="UNNAMED PRODUCT"/>
    <property type="match status" value="1"/>
</dbReference>
<reference evidence="3" key="4">
    <citation type="journal article" date="2015" name="G3 (Bethesda)">
        <title>Genome sequences of three phytopathogenic species of the Magnaporthaceae family of fungi.</title>
        <authorList>
            <person name="Okagaki L.H."/>
            <person name="Nunes C.C."/>
            <person name="Sailsbery J."/>
            <person name="Clay B."/>
            <person name="Brown D."/>
            <person name="John T."/>
            <person name="Oh Y."/>
            <person name="Young N."/>
            <person name="Fitzgerald M."/>
            <person name="Haas B.J."/>
            <person name="Zeng Q."/>
            <person name="Young S."/>
            <person name="Adiconis X."/>
            <person name="Fan L."/>
            <person name="Levin J.Z."/>
            <person name="Mitchell T.K."/>
            <person name="Okubara P.A."/>
            <person name="Farman M.L."/>
            <person name="Kohn L.M."/>
            <person name="Birren B."/>
            <person name="Ma L.-J."/>
            <person name="Dean R.A."/>
        </authorList>
    </citation>
    <scope>NUCLEOTIDE SEQUENCE</scope>
    <source>
        <strain evidence="3">R3-111a-1</strain>
    </source>
</reference>
<accession>J3P2U2</accession>
<organism evidence="2">
    <name type="scientific">Gaeumannomyces tritici (strain R3-111a-1)</name>
    <name type="common">Wheat and barley take-all root rot fungus</name>
    <name type="synonym">Gaeumannomyces graminis var. tritici</name>
    <dbReference type="NCBI Taxonomy" id="644352"/>
    <lineage>
        <taxon>Eukaryota</taxon>
        <taxon>Fungi</taxon>
        <taxon>Dikarya</taxon>
        <taxon>Ascomycota</taxon>
        <taxon>Pezizomycotina</taxon>
        <taxon>Sordariomycetes</taxon>
        <taxon>Sordariomycetidae</taxon>
        <taxon>Magnaporthales</taxon>
        <taxon>Magnaporthaceae</taxon>
        <taxon>Gaeumannomyces</taxon>
    </lineage>
</organism>
<evidence type="ECO:0000313" key="3">
    <source>
        <dbReference type="EnsemblFungi" id="EJT73984"/>
    </source>
</evidence>
<gene>
    <name evidence="3" type="primary">20348292</name>
    <name evidence="2" type="ORF">GGTG_07834</name>
</gene>
<dbReference type="EnsemblFungi" id="EJT73984">
    <property type="protein sequence ID" value="EJT73984"/>
    <property type="gene ID" value="GGTG_07834"/>
</dbReference>
<feature type="compositionally biased region" description="Low complexity" evidence="1">
    <location>
        <begin position="94"/>
        <end position="105"/>
    </location>
</feature>
<dbReference type="PANTHER" id="PTHR34859:SF2">
    <property type="entry name" value="LYSM DOMAIN-CONTAINING PROTEIN"/>
    <property type="match status" value="1"/>
</dbReference>
<sequence>MYNSWEPEHHVGDELIANWDRSKDDAAAADADAAVATTGTRRLGPRRAATPAAAAVAPAAAAPAAAPTTAAAATGPGPGPAGAHRLSREERAAARGAARGAARAAAAPAPAPAPAVPLAAGAAGAGPSGARGGKAPCKLCSLNHFAGCDVRKTNIGCDRCETWGLQCVSQDGQTQYPTRPEYAGTGELFKLRVVKCEQCKENNRPCDRTEFCISCAQNGEDMCDRGARALTFAPGSATGDDQPLYFQALGWDGQLGVPKNPPRAEVPGPPYPMELRVAKTWPKYYGCRRLDPDRDVYRFRQRTHAPPGFQEHDAPVVTVREVADALYVPPPPPPPPPAPPAPPAPAVAPAPSPFVGPGFSPALPPPPPVAPPAPGFDYALLDPALGGGLPPPAPMAPPAVAPPAAALPPAGRAAGGAAADADGDLIMTDAEREAYGREPQGPSQPWTFDDDFLPHFTEDGLVDPIFDGPIVRRLPPRAYITPGPYGRDDDDYPGEGRPYVGLLSAGQPNFYNRSTLRQTDALSRLQANPDAHLDDPGLVDLPVRPDHLLLRRADVLARLGHDPAAARRAAEPVGAEYDIAPRQLLPLTSVRVRDPIGLPCLLDFGGGGSRDDEEERLRPHMRCREPRRPWPDPSACGNDTDRWCEDARHHHPQQQPSPDDGNNNHYWVCEDPCDISSKRAILDPGNQGLGHLQTALNLRMYFCATCTAGLAKKSAWQGSGFRVWFRGDDDGEDGAAAAVVSATDADGHGAFMPDGSGGGGNPLDPLDRPLPAVTGCSCSAKLLYRTLCQHHRLSLADAVVRAAGLQREWVLTVYGVGNVCPRCLKKGGGLPPPPAGAGAVAQDLVTIEGMADPAAPLAMAWMQNLRLDKRGAYDGLDHLAYMCLACQDRVVGPRDTVHREIRWPPGLDPMDRVALRD</sequence>
<evidence type="ECO:0000256" key="1">
    <source>
        <dbReference type="SAM" id="MobiDB-lite"/>
    </source>
</evidence>
<dbReference type="OrthoDB" id="5232836at2759"/>
<reference evidence="2" key="2">
    <citation type="submission" date="2010-07" db="EMBL/GenBank/DDBJ databases">
        <authorList>
            <consortium name="The Broad Institute Genome Sequencing Platform"/>
            <consortium name="Broad Institute Genome Sequencing Center for Infectious Disease"/>
            <person name="Ma L.-J."/>
            <person name="Dead R."/>
            <person name="Young S."/>
            <person name="Zeng Q."/>
            <person name="Koehrsen M."/>
            <person name="Alvarado L."/>
            <person name="Berlin A."/>
            <person name="Chapman S.B."/>
            <person name="Chen Z."/>
            <person name="Freedman E."/>
            <person name="Gellesch M."/>
            <person name="Goldberg J."/>
            <person name="Griggs A."/>
            <person name="Gujja S."/>
            <person name="Heilman E.R."/>
            <person name="Heiman D."/>
            <person name="Hepburn T."/>
            <person name="Howarth C."/>
            <person name="Jen D."/>
            <person name="Larson L."/>
            <person name="Mehta T."/>
            <person name="Neiman D."/>
            <person name="Pearson M."/>
            <person name="Roberts A."/>
            <person name="Saif S."/>
            <person name="Shea T."/>
            <person name="Shenoy N."/>
            <person name="Sisk P."/>
            <person name="Stolte C."/>
            <person name="Sykes S."/>
            <person name="Walk T."/>
            <person name="White J."/>
            <person name="Yandava C."/>
            <person name="Haas B."/>
            <person name="Nusbaum C."/>
            <person name="Birren B."/>
        </authorList>
    </citation>
    <scope>NUCLEOTIDE SEQUENCE</scope>
    <source>
        <strain evidence="2">R3-111a-1</strain>
    </source>
</reference>
<proteinExistence type="predicted"/>
<evidence type="ECO:0000313" key="2">
    <source>
        <dbReference type="EMBL" id="EJT73984.1"/>
    </source>
</evidence>
<reference evidence="3" key="5">
    <citation type="submission" date="2018-04" db="UniProtKB">
        <authorList>
            <consortium name="EnsemblFungi"/>
        </authorList>
    </citation>
    <scope>IDENTIFICATION</scope>
    <source>
        <strain evidence="3">R3-111a-1</strain>
    </source>
</reference>
<dbReference type="Proteomes" id="UP000006039">
    <property type="component" value="Unassembled WGS sequence"/>
</dbReference>
<reference evidence="4" key="1">
    <citation type="submission" date="2010-07" db="EMBL/GenBank/DDBJ databases">
        <title>The genome sequence of Gaeumannomyces graminis var. tritici strain R3-111a-1.</title>
        <authorList>
            <consortium name="The Broad Institute Genome Sequencing Platform"/>
            <person name="Ma L.-J."/>
            <person name="Dead R."/>
            <person name="Young S."/>
            <person name="Zeng Q."/>
            <person name="Koehrsen M."/>
            <person name="Alvarado L."/>
            <person name="Berlin A."/>
            <person name="Chapman S.B."/>
            <person name="Chen Z."/>
            <person name="Freedman E."/>
            <person name="Gellesch M."/>
            <person name="Goldberg J."/>
            <person name="Griggs A."/>
            <person name="Gujja S."/>
            <person name="Heilman E.R."/>
            <person name="Heiman D."/>
            <person name="Hepburn T."/>
            <person name="Howarth C."/>
            <person name="Jen D."/>
            <person name="Larson L."/>
            <person name="Mehta T."/>
            <person name="Neiman D."/>
            <person name="Pearson M."/>
            <person name="Roberts A."/>
            <person name="Saif S."/>
            <person name="Shea T."/>
            <person name="Shenoy N."/>
            <person name="Sisk P."/>
            <person name="Stolte C."/>
            <person name="Sykes S."/>
            <person name="Walk T."/>
            <person name="White J."/>
            <person name="Yandava C."/>
            <person name="Haas B."/>
            <person name="Nusbaum C."/>
            <person name="Birren B."/>
        </authorList>
    </citation>
    <scope>NUCLEOTIDE SEQUENCE [LARGE SCALE GENOMIC DNA]</scope>
    <source>
        <strain evidence="4">R3-111a-1</strain>
    </source>
</reference>
<dbReference type="HOGENOM" id="CLU_317613_0_0_1"/>
<dbReference type="eggNOG" id="ENOG502SDRD">
    <property type="taxonomic scope" value="Eukaryota"/>
</dbReference>
<protein>
    <submittedName>
        <fullName evidence="2 3">Uncharacterized protein</fullName>
    </submittedName>
</protein>
<dbReference type="STRING" id="644352.J3P2U2"/>
<evidence type="ECO:0000313" key="4">
    <source>
        <dbReference type="Proteomes" id="UP000006039"/>
    </source>
</evidence>
<name>J3P2U2_GAET3</name>
<dbReference type="EMBL" id="GL385398">
    <property type="protein sequence ID" value="EJT73984.1"/>
    <property type="molecule type" value="Genomic_DNA"/>
</dbReference>
<feature type="region of interest" description="Disordered" evidence="1">
    <location>
        <begin position="67"/>
        <end position="105"/>
    </location>
</feature>
<dbReference type="AlphaFoldDB" id="J3P2U2"/>
<dbReference type="VEuPathDB" id="FungiDB:GGTG_07834"/>
<dbReference type="RefSeq" id="XP_009223928.1">
    <property type="nucleotide sequence ID" value="XM_009225664.1"/>
</dbReference>
<keyword evidence="4" id="KW-1185">Reference proteome</keyword>
<dbReference type="GeneID" id="20348292"/>
<feature type="region of interest" description="Disordered" evidence="1">
    <location>
        <begin position="30"/>
        <end position="49"/>
    </location>
</feature>